<dbReference type="EMBL" id="CAWYQH010000001">
    <property type="protein sequence ID" value="CAK8671285.1"/>
    <property type="molecule type" value="Genomic_DNA"/>
</dbReference>
<evidence type="ECO:0000256" key="1">
    <source>
        <dbReference type="SAM" id="MobiDB-lite"/>
    </source>
</evidence>
<proteinExistence type="predicted"/>
<feature type="chain" id="PRO_5045155540" evidence="2">
    <location>
        <begin position="23"/>
        <end position="1221"/>
    </location>
</feature>
<name>A0ABP0EV81_CLALP</name>
<organism evidence="3 4">
    <name type="scientific">Clavelina lepadiformis</name>
    <name type="common">Light-bulb sea squirt</name>
    <name type="synonym">Ascidia lepadiformis</name>
    <dbReference type="NCBI Taxonomy" id="159417"/>
    <lineage>
        <taxon>Eukaryota</taxon>
        <taxon>Metazoa</taxon>
        <taxon>Chordata</taxon>
        <taxon>Tunicata</taxon>
        <taxon>Ascidiacea</taxon>
        <taxon>Aplousobranchia</taxon>
        <taxon>Clavelinidae</taxon>
        <taxon>Clavelina</taxon>
    </lineage>
</organism>
<accession>A0ABP0EV81</accession>
<comment type="caution">
    <text evidence="3">The sequence shown here is derived from an EMBL/GenBank/DDBJ whole genome shotgun (WGS) entry which is preliminary data.</text>
</comment>
<feature type="region of interest" description="Disordered" evidence="1">
    <location>
        <begin position="365"/>
        <end position="392"/>
    </location>
</feature>
<sequence length="1221" mass="134210">MAAQLLHILLFVLVAYKPLLSGATYETEQSGTLTLPSSSSGTLKVYVTFPNSPAGFLNVPNVYCWVRYSGEYFRTQVSDVTLEGFSVQVTRYNGNSGWDGSPTLYWSAQIQDQIIVKTIGSYSSNSYSSRINFSEHYDAPPAVKAWSRAVPPYTFSVSVTSVDTSGFYYSIRRTDSSSGWDQSINLYWTIKEIPLSVIEMSQKLGEAPVTTTYSIPAPVWATYPTATEIAPNIIDITGREIHLSIAYQLLANNTQWKFPVTQTLQSESFLELSVRGDTVYLDQNVNFKGLRKLTVKARKFVSNGKTLTLEAPKVCASISGSNCQQLGKAYDMTDGQNGKDGVSSPSVEIYLHNLQGNANIISKASEGVKGENGGNGRSGQDNEYQSPNLNPESSCKSACGPLFGEKHYKGPAGPNGGNGYDGYKCGLSGNGGSAESVTLFSENVSGYVSLTQLSGEGGVPAEHGYAGRGGFGGPGGCGSECHNYLICVLIICWPQCIGKDQNCGSDRGSPGIPGQPGMDGFLYYPSPVMGEYGAVRQSALRQVASVKNWFVDEIDLLELIQRHAETLFQRNNNDEAYEVFSFLLSVSKEGSDLHNEVSVRMNMITEGFDYYGNTKNYAPDRDWADLSEKTDALLAEGQKLEDAYNDVMNEIQDISLVSNTMQLVITGVVNMADQELEYNQIDLENQKNLYVRSVWDIESTMGSEMQQINELLPLAIKMQMAADKAEMMKGFGGLIGGMAGCVTGLLFGNYASAIGGVRKVKKSLDQDPTCKTPTVDEASAAIDDKLDFGYAYDAIDPEDLDFTEMNASAVPLIMLSDLNKNKAALADELMCVLEDPASQYAVDLNRLINNYFTDAAARIGLINKIMNIDVQLKSISFNRDLLAQAQNAVDIAVESTEESLPMDVKKNFADLLFSLYQTQENLIMRAMYELSKAYQFESLWEFDILDKYSSTFSDQALVSNLGTLEGMVQLSYIRQELENDREFFKDKISSLAGPSSHVYTPFWEFNEVNNPDLIASLQTNGEFSMQLMVDPDDPSVGGCDSCYNARLLSFYVELSGAAQPSAVPSKIYIKVAHLGDSSFMLPLVNGQKAIELLQQTPEDVDAGHIMSFDLSNPILSVADPALAVDFLKTEHKFCENSDDFFGSKPCKSPYATYIIKIPRDKNQDCSLDPNYQVSGSNCKELDFTKFDTVRVYEKVKSWSGYPVQPSAEEMKRLISKSKEAE</sequence>
<keyword evidence="2" id="KW-0732">Signal</keyword>
<evidence type="ECO:0000256" key="2">
    <source>
        <dbReference type="SAM" id="SignalP"/>
    </source>
</evidence>
<gene>
    <name evidence="3" type="ORF">CVLEPA_LOCUS335</name>
</gene>
<reference evidence="3 4" key="1">
    <citation type="submission" date="2024-02" db="EMBL/GenBank/DDBJ databases">
        <authorList>
            <person name="Daric V."/>
            <person name="Darras S."/>
        </authorList>
    </citation>
    <scope>NUCLEOTIDE SEQUENCE [LARGE SCALE GENOMIC DNA]</scope>
</reference>
<feature type="compositionally biased region" description="Polar residues" evidence="1">
    <location>
        <begin position="378"/>
        <end position="392"/>
    </location>
</feature>
<evidence type="ECO:0000313" key="3">
    <source>
        <dbReference type="EMBL" id="CAK8671285.1"/>
    </source>
</evidence>
<feature type="signal peptide" evidence="2">
    <location>
        <begin position="1"/>
        <end position="22"/>
    </location>
</feature>
<evidence type="ECO:0000313" key="4">
    <source>
        <dbReference type="Proteomes" id="UP001642483"/>
    </source>
</evidence>
<dbReference type="Proteomes" id="UP001642483">
    <property type="component" value="Unassembled WGS sequence"/>
</dbReference>
<protein>
    <submittedName>
        <fullName evidence="3">Uncharacterized protein</fullName>
    </submittedName>
</protein>
<keyword evidence="4" id="KW-1185">Reference proteome</keyword>